<evidence type="ECO:0000313" key="1">
    <source>
        <dbReference type="EMBL" id="KNZ45708.1"/>
    </source>
</evidence>
<accession>A0A0L6UAV9</accession>
<dbReference type="EMBL" id="LAVV01013360">
    <property type="protein sequence ID" value="KNZ45708.1"/>
    <property type="molecule type" value="Genomic_DNA"/>
</dbReference>
<protein>
    <submittedName>
        <fullName evidence="1">Uncharacterized protein</fullName>
    </submittedName>
</protein>
<proteinExistence type="predicted"/>
<organism evidence="1 2">
    <name type="scientific">Puccinia sorghi</name>
    <dbReference type="NCBI Taxonomy" id="27349"/>
    <lineage>
        <taxon>Eukaryota</taxon>
        <taxon>Fungi</taxon>
        <taxon>Dikarya</taxon>
        <taxon>Basidiomycota</taxon>
        <taxon>Pucciniomycotina</taxon>
        <taxon>Pucciniomycetes</taxon>
        <taxon>Pucciniales</taxon>
        <taxon>Pucciniaceae</taxon>
        <taxon>Puccinia</taxon>
    </lineage>
</organism>
<name>A0A0L6UAV9_9BASI</name>
<dbReference type="VEuPathDB" id="FungiDB:VP01_787g1"/>
<keyword evidence="2" id="KW-1185">Reference proteome</keyword>
<dbReference type="AlphaFoldDB" id="A0A0L6UAV9"/>
<dbReference type="Proteomes" id="UP000037035">
    <property type="component" value="Unassembled WGS sequence"/>
</dbReference>
<comment type="caution">
    <text evidence="1">The sequence shown here is derived from an EMBL/GenBank/DDBJ whole genome shotgun (WGS) entry which is preliminary data.</text>
</comment>
<sequence length="167" mass="18417">MSPPNLSVPLPFHPESPTPGGFVKPTTPHTPLPLNKIPLCLPPPIPPLCFPNPNQPFDGICGPASDSFVGQIGLQAVTYPKCFHNHSRKVVFAISFMKGYVATWSQLLWCSICVTIPKAHCTGGIYCVVIHPGKGYIITKGGRYYMGKCYYKRSNLLYREDQIITRG</sequence>
<reference evidence="1 2" key="1">
    <citation type="submission" date="2015-08" db="EMBL/GenBank/DDBJ databases">
        <title>Next Generation Sequencing and Analysis of the Genome of Puccinia sorghi L Schw, the Causal Agent of Maize Common Rust.</title>
        <authorList>
            <person name="Rochi L."/>
            <person name="Burguener G."/>
            <person name="Darino M."/>
            <person name="Turjanski A."/>
            <person name="Kreff E."/>
            <person name="Dieguez M.J."/>
            <person name="Sacco F."/>
        </authorList>
    </citation>
    <scope>NUCLEOTIDE SEQUENCE [LARGE SCALE GENOMIC DNA]</scope>
    <source>
        <strain evidence="1 2">RO10H11247</strain>
    </source>
</reference>
<gene>
    <name evidence="1" type="ORF">VP01_787g1</name>
</gene>
<dbReference type="OrthoDB" id="4847360at2759"/>
<evidence type="ECO:0000313" key="2">
    <source>
        <dbReference type="Proteomes" id="UP000037035"/>
    </source>
</evidence>